<dbReference type="PANTHER" id="PTHR12264">
    <property type="entry name" value="TRANSCRIPTION INITIATION FACTOR TFIID SUBUNIT 12"/>
    <property type="match status" value="1"/>
</dbReference>
<feature type="compositionally biased region" description="Low complexity" evidence="6">
    <location>
        <begin position="10"/>
        <end position="32"/>
    </location>
</feature>
<keyword evidence="4" id="KW-0804">Transcription</keyword>
<evidence type="ECO:0000256" key="1">
    <source>
        <dbReference type="ARBA" id="ARBA00004123"/>
    </source>
</evidence>
<gene>
    <name evidence="8" type="ORF">RFULGI_LOCUS17353</name>
</gene>
<feature type="non-terminal residue" evidence="8">
    <location>
        <position position="1"/>
    </location>
</feature>
<dbReference type="SUPFAM" id="SSF47113">
    <property type="entry name" value="Histone-fold"/>
    <property type="match status" value="1"/>
</dbReference>
<dbReference type="Pfam" id="PF03847">
    <property type="entry name" value="TFIID_20kDa"/>
    <property type="match status" value="1"/>
</dbReference>
<feature type="region of interest" description="Disordered" evidence="6">
    <location>
        <begin position="1"/>
        <end position="82"/>
    </location>
</feature>
<dbReference type="Gene3D" id="1.10.20.10">
    <property type="entry name" value="Histone, subunit A"/>
    <property type="match status" value="1"/>
</dbReference>
<comment type="caution">
    <text evidence="8">The sequence shown here is derived from an EMBL/GenBank/DDBJ whole genome shotgun (WGS) entry which is preliminary data.</text>
</comment>
<keyword evidence="3" id="KW-0805">Transcription regulation</keyword>
<evidence type="ECO:0000256" key="6">
    <source>
        <dbReference type="SAM" id="MobiDB-lite"/>
    </source>
</evidence>
<dbReference type="GO" id="GO:0005669">
    <property type="term" value="C:transcription factor TFIID complex"/>
    <property type="evidence" value="ECO:0007669"/>
    <property type="project" value="InterPro"/>
</dbReference>
<keyword evidence="5" id="KW-0539">Nucleus</keyword>
<evidence type="ECO:0000256" key="2">
    <source>
        <dbReference type="ARBA" id="ARBA00007530"/>
    </source>
</evidence>
<dbReference type="Proteomes" id="UP000789396">
    <property type="component" value="Unassembled WGS sequence"/>
</dbReference>
<dbReference type="InterPro" id="IPR037794">
    <property type="entry name" value="TAF12"/>
</dbReference>
<comment type="similarity">
    <text evidence="2">Belongs to the TAF12 family.</text>
</comment>
<evidence type="ECO:0000313" key="9">
    <source>
        <dbReference type="Proteomes" id="UP000789396"/>
    </source>
</evidence>
<evidence type="ECO:0000259" key="7">
    <source>
        <dbReference type="Pfam" id="PF03847"/>
    </source>
</evidence>
<feature type="non-terminal residue" evidence="8">
    <location>
        <position position="242"/>
    </location>
</feature>
<dbReference type="GO" id="GO:0046982">
    <property type="term" value="F:protein heterodimerization activity"/>
    <property type="evidence" value="ECO:0007669"/>
    <property type="project" value="InterPro"/>
</dbReference>
<dbReference type="PANTHER" id="PTHR12264:SF21">
    <property type="entry name" value="TRANSCRIPTION INITIATION FACTOR TFIID SUBUNIT 12"/>
    <property type="match status" value="1"/>
</dbReference>
<organism evidence="8 9">
    <name type="scientific">Racocetra fulgida</name>
    <dbReference type="NCBI Taxonomy" id="60492"/>
    <lineage>
        <taxon>Eukaryota</taxon>
        <taxon>Fungi</taxon>
        <taxon>Fungi incertae sedis</taxon>
        <taxon>Mucoromycota</taxon>
        <taxon>Glomeromycotina</taxon>
        <taxon>Glomeromycetes</taxon>
        <taxon>Diversisporales</taxon>
        <taxon>Gigasporaceae</taxon>
        <taxon>Racocetra</taxon>
    </lineage>
</organism>
<dbReference type="InterPro" id="IPR003228">
    <property type="entry name" value="TFIID_TAF12_dom"/>
</dbReference>
<reference evidence="8" key="1">
    <citation type="submission" date="2021-06" db="EMBL/GenBank/DDBJ databases">
        <authorList>
            <person name="Kallberg Y."/>
            <person name="Tangrot J."/>
            <person name="Rosling A."/>
        </authorList>
    </citation>
    <scope>NUCLEOTIDE SEQUENCE</scope>
    <source>
        <strain evidence="8">IN212</strain>
    </source>
</reference>
<proteinExistence type="inferred from homology"/>
<dbReference type="OrthoDB" id="2193432at2759"/>
<sequence length="242" mass="26640">ITEGSMITVQQQQAMHQMMQSPRLQQQTQSPGSQPPPQSPRSHQVQSLPQSPRSHQLQPLSQSPQLQHPSQSPQSQPPHINSHVINSSMEIDTVQTTPSTIIPKPITDGISTSLSGMHRQITPIAPASQSGLPSPLQQNLSVANKLQLSGVKMHTIPNLGMNLPETPASLALAEPEETDKHPLSKRKIQQLVDQIDPKERLEPEMLLEIADEFITSVSSFACLLAKHRKSDTLEVKDLQLHL</sequence>
<dbReference type="GO" id="GO:0000124">
    <property type="term" value="C:SAGA complex"/>
    <property type="evidence" value="ECO:0007669"/>
    <property type="project" value="InterPro"/>
</dbReference>
<dbReference type="AlphaFoldDB" id="A0A9N9JTY6"/>
<accession>A0A9N9JTY6</accession>
<evidence type="ECO:0000256" key="4">
    <source>
        <dbReference type="ARBA" id="ARBA00023163"/>
    </source>
</evidence>
<dbReference type="GO" id="GO:0017025">
    <property type="term" value="F:TBP-class protein binding"/>
    <property type="evidence" value="ECO:0007669"/>
    <property type="project" value="TreeGrafter"/>
</dbReference>
<dbReference type="GO" id="GO:0003677">
    <property type="term" value="F:DNA binding"/>
    <property type="evidence" value="ECO:0007669"/>
    <property type="project" value="TreeGrafter"/>
</dbReference>
<dbReference type="CDD" id="cd07981">
    <property type="entry name" value="HFD_TAF12"/>
    <property type="match status" value="1"/>
</dbReference>
<name>A0A9N9JTY6_9GLOM</name>
<comment type="subcellular location">
    <subcellularLocation>
        <location evidence="1">Nucleus</location>
    </subcellularLocation>
</comment>
<feature type="domain" description="Transcription initiation factor TFIID subunit 12" evidence="7">
    <location>
        <begin position="184"/>
        <end position="242"/>
    </location>
</feature>
<evidence type="ECO:0000256" key="3">
    <source>
        <dbReference type="ARBA" id="ARBA00023015"/>
    </source>
</evidence>
<protein>
    <submittedName>
        <fullName evidence="8">15831_t:CDS:1</fullName>
    </submittedName>
</protein>
<dbReference type="EMBL" id="CAJVPZ010067498">
    <property type="protein sequence ID" value="CAG8797166.1"/>
    <property type="molecule type" value="Genomic_DNA"/>
</dbReference>
<evidence type="ECO:0000313" key="8">
    <source>
        <dbReference type="EMBL" id="CAG8797166.1"/>
    </source>
</evidence>
<evidence type="ECO:0000256" key="5">
    <source>
        <dbReference type="ARBA" id="ARBA00023242"/>
    </source>
</evidence>
<dbReference type="InterPro" id="IPR009072">
    <property type="entry name" value="Histone-fold"/>
</dbReference>
<feature type="compositionally biased region" description="Low complexity" evidence="6">
    <location>
        <begin position="40"/>
        <end position="79"/>
    </location>
</feature>
<keyword evidence="9" id="KW-1185">Reference proteome</keyword>
<dbReference type="GO" id="GO:0051123">
    <property type="term" value="P:RNA polymerase II preinitiation complex assembly"/>
    <property type="evidence" value="ECO:0007669"/>
    <property type="project" value="TreeGrafter"/>
</dbReference>